<feature type="chain" id="PRO_5003234002" evidence="1">
    <location>
        <begin position="19"/>
        <end position="93"/>
    </location>
</feature>
<dbReference type="EMBL" id="GL636487">
    <property type="protein sequence ID" value="EFW22089.1"/>
    <property type="molecule type" value="Genomic_DNA"/>
</dbReference>
<evidence type="ECO:0000256" key="1">
    <source>
        <dbReference type="SAM" id="SignalP"/>
    </source>
</evidence>
<keyword evidence="1" id="KW-0732">Signal</keyword>
<name>E9CV90_COCPS</name>
<accession>E9CV90</accession>
<dbReference type="AlphaFoldDB" id="E9CV90"/>
<evidence type="ECO:0000313" key="3">
    <source>
        <dbReference type="Proteomes" id="UP000002497"/>
    </source>
</evidence>
<keyword evidence="3" id="KW-1185">Reference proteome</keyword>
<dbReference type="Proteomes" id="UP000002497">
    <property type="component" value="Unassembled WGS sequence"/>
</dbReference>
<organism evidence="3">
    <name type="scientific">Coccidioides posadasii (strain RMSCC 757 / Silveira)</name>
    <name type="common">Valley fever fungus</name>
    <dbReference type="NCBI Taxonomy" id="443226"/>
    <lineage>
        <taxon>Eukaryota</taxon>
        <taxon>Fungi</taxon>
        <taxon>Dikarya</taxon>
        <taxon>Ascomycota</taxon>
        <taxon>Pezizomycotina</taxon>
        <taxon>Eurotiomycetes</taxon>
        <taxon>Eurotiomycetidae</taxon>
        <taxon>Onygenales</taxon>
        <taxon>Onygenaceae</taxon>
        <taxon>Coccidioides</taxon>
    </lineage>
</organism>
<dbReference type="VEuPathDB" id="FungiDB:CPSG_02246"/>
<dbReference type="HOGENOM" id="CLU_2399504_0_0_1"/>
<sequence>MRLLRIFATASFLLVSQANPSLNLEPLNENHCLEVCKAEKPTCPPYWCPEIVYQKGPASQNIKRVKHLLPFRPSIQAANGSTMKKVVPLYERG</sequence>
<reference evidence="3" key="1">
    <citation type="journal article" date="2010" name="Genome Res.">
        <title>Population genomic sequencing of Coccidioides fungi reveals recent hybridization and transposon control.</title>
        <authorList>
            <person name="Neafsey D.E."/>
            <person name="Barker B.M."/>
            <person name="Sharpton T.J."/>
            <person name="Stajich J.E."/>
            <person name="Park D.J."/>
            <person name="Whiston E."/>
            <person name="Hung C.-Y."/>
            <person name="McMahan C."/>
            <person name="White J."/>
            <person name="Sykes S."/>
            <person name="Heiman D."/>
            <person name="Young S."/>
            <person name="Zeng Q."/>
            <person name="Abouelleil A."/>
            <person name="Aftuck L."/>
            <person name="Bessette D."/>
            <person name="Brown A."/>
            <person name="FitzGerald M."/>
            <person name="Lui A."/>
            <person name="Macdonald J.P."/>
            <person name="Priest M."/>
            <person name="Orbach M.J."/>
            <person name="Galgiani J.N."/>
            <person name="Kirkland T.N."/>
            <person name="Cole G.T."/>
            <person name="Birren B.W."/>
            <person name="Henn M.R."/>
            <person name="Taylor J.W."/>
            <person name="Rounsley S.D."/>
        </authorList>
    </citation>
    <scope>NUCLEOTIDE SEQUENCE [LARGE SCALE GENOMIC DNA]</scope>
    <source>
        <strain evidence="3">RMSCC 757 / Silveira</strain>
    </source>
</reference>
<feature type="signal peptide" evidence="1">
    <location>
        <begin position="1"/>
        <end position="18"/>
    </location>
</feature>
<gene>
    <name evidence="2" type="ORF">CPSG_02246</name>
</gene>
<reference evidence="3" key="2">
    <citation type="submission" date="2010-03" db="EMBL/GenBank/DDBJ databases">
        <title>The genome sequence of Coccidioides posadasii strain Silveira.</title>
        <authorList>
            <consortium name="The Broad Institute Genome Sequencing Center for Infectious Disease"/>
            <person name="Neafsey D."/>
            <person name="Orbach M."/>
            <person name="Henn M.R."/>
            <person name="Cole G.T."/>
            <person name="Galgiani J."/>
            <person name="Gardner M.J."/>
            <person name="Kirkland T.N."/>
            <person name="Taylor J.W."/>
            <person name="Young S.K."/>
            <person name="Zeng Q."/>
            <person name="Koehrsen M."/>
            <person name="Alvarado L."/>
            <person name="Berlin A."/>
            <person name="Borenstein D."/>
            <person name="Chapman S.B."/>
            <person name="Chen Z."/>
            <person name="Engels R."/>
            <person name="Freedman E."/>
            <person name="Gellesch M."/>
            <person name="Goldberg J."/>
            <person name="Griggs A."/>
            <person name="Gujja S."/>
            <person name="Heilman E."/>
            <person name="Heiman D."/>
            <person name="Howarth C."/>
            <person name="Jen D."/>
            <person name="Larson L."/>
            <person name="Mehta T."/>
            <person name="Neiman D."/>
            <person name="Park D."/>
            <person name="Pearson M."/>
            <person name="Richards J."/>
            <person name="Roberts A."/>
            <person name="Saif S."/>
            <person name="Shea T."/>
            <person name="Shenoy N."/>
            <person name="Sisk P."/>
            <person name="Stolte C."/>
            <person name="Sykes S."/>
            <person name="Walk T."/>
            <person name="White J."/>
            <person name="Yandava C."/>
            <person name="Haas B."/>
            <person name="Nusbaum C."/>
            <person name="Birren B."/>
        </authorList>
    </citation>
    <scope>NUCLEOTIDE SEQUENCE [LARGE SCALE GENOMIC DNA]</scope>
    <source>
        <strain evidence="3">RMSCC 757 / Silveira</strain>
    </source>
</reference>
<evidence type="ECO:0000313" key="2">
    <source>
        <dbReference type="EMBL" id="EFW22089.1"/>
    </source>
</evidence>
<proteinExistence type="predicted"/>
<protein>
    <submittedName>
        <fullName evidence="2">Predicted protein</fullName>
    </submittedName>
</protein>
<dbReference type="OMA" id="NENHCLE"/>